<name>A0A813WF84_9BILA</name>
<evidence type="ECO:0000313" key="6">
    <source>
        <dbReference type="Proteomes" id="UP000663829"/>
    </source>
</evidence>
<dbReference type="OrthoDB" id="25896at2759"/>
<dbReference type="GO" id="GO:0007264">
    <property type="term" value="P:small GTPase-mediated signal transduction"/>
    <property type="evidence" value="ECO:0007669"/>
    <property type="project" value="InterPro"/>
</dbReference>
<keyword evidence="6" id="KW-1185">Reference proteome</keyword>
<organism evidence="4 6">
    <name type="scientific">Didymodactylos carnosus</name>
    <dbReference type="NCBI Taxonomy" id="1234261"/>
    <lineage>
        <taxon>Eukaryota</taxon>
        <taxon>Metazoa</taxon>
        <taxon>Spiralia</taxon>
        <taxon>Gnathifera</taxon>
        <taxon>Rotifera</taxon>
        <taxon>Eurotatoria</taxon>
        <taxon>Bdelloidea</taxon>
        <taxon>Philodinida</taxon>
        <taxon>Philodinidae</taxon>
        <taxon>Didymodactylos</taxon>
    </lineage>
</organism>
<reference evidence="4" key="1">
    <citation type="submission" date="2021-02" db="EMBL/GenBank/DDBJ databases">
        <authorList>
            <person name="Nowell W R."/>
        </authorList>
    </citation>
    <scope>NUCLEOTIDE SEQUENCE</scope>
</reference>
<evidence type="ECO:0000313" key="5">
    <source>
        <dbReference type="EMBL" id="CAF3642196.1"/>
    </source>
</evidence>
<dbReference type="PROSITE" id="PS51419">
    <property type="entry name" value="RAB"/>
    <property type="match status" value="1"/>
</dbReference>
<dbReference type="SUPFAM" id="SSF52540">
    <property type="entry name" value="P-loop containing nucleoside triphosphate hydrolases"/>
    <property type="match status" value="1"/>
</dbReference>
<dbReference type="InterPro" id="IPR005225">
    <property type="entry name" value="Small_GTP-bd"/>
</dbReference>
<dbReference type="PANTHER" id="PTHR24072">
    <property type="entry name" value="RHO FAMILY GTPASE"/>
    <property type="match status" value="1"/>
</dbReference>
<gene>
    <name evidence="4" type="ORF">GPM918_LOCUS6251</name>
    <name evidence="5" type="ORF">SRO942_LOCUS6251</name>
</gene>
<dbReference type="SMART" id="SM00173">
    <property type="entry name" value="RAS"/>
    <property type="match status" value="1"/>
</dbReference>
<dbReference type="PRINTS" id="PR00449">
    <property type="entry name" value="RASTRNSFRMNG"/>
</dbReference>
<sequence>MNDSESVKSDDGLKTKDSIRCLVVGDGFVGKTSLLHVYVNGTFPETYEPTVFDNYAVSVKHRKKLYNMELYDSAEEWDQLRMMMYPQTNVFLVCYSCVQPASFDNVEKKWIPELRQYSPKALIILVCTMIDLRSNREHIERLKTIEKSHPVTQQEGMNLARKTNCDGFIECSSIIQFNVNDIFTTVVSLFHKKRYHRGQKKLSSSSQHRKLRNPCRTICCCTNVKRSNMGDE</sequence>
<evidence type="ECO:0000313" key="4">
    <source>
        <dbReference type="EMBL" id="CAF0854435.1"/>
    </source>
</evidence>
<dbReference type="EMBL" id="CAJNOQ010000952">
    <property type="protein sequence ID" value="CAF0854435.1"/>
    <property type="molecule type" value="Genomic_DNA"/>
</dbReference>
<dbReference type="InterPro" id="IPR001806">
    <property type="entry name" value="Small_GTPase"/>
</dbReference>
<dbReference type="FunFam" id="3.40.50.300:FF:001179">
    <property type="entry name" value="Rho family GTPase"/>
    <property type="match status" value="1"/>
</dbReference>
<accession>A0A813WF84</accession>
<dbReference type="PROSITE" id="PS51421">
    <property type="entry name" value="RAS"/>
    <property type="match status" value="1"/>
</dbReference>
<dbReference type="GO" id="GO:0005525">
    <property type="term" value="F:GTP binding"/>
    <property type="evidence" value="ECO:0007669"/>
    <property type="project" value="UniProtKB-KW"/>
</dbReference>
<keyword evidence="2" id="KW-0547">Nucleotide-binding</keyword>
<dbReference type="NCBIfam" id="TIGR00231">
    <property type="entry name" value="small_GTP"/>
    <property type="match status" value="1"/>
</dbReference>
<evidence type="ECO:0000256" key="1">
    <source>
        <dbReference type="ARBA" id="ARBA00010142"/>
    </source>
</evidence>
<dbReference type="Pfam" id="PF00071">
    <property type="entry name" value="Ras"/>
    <property type="match status" value="1"/>
</dbReference>
<dbReference type="Proteomes" id="UP000681722">
    <property type="component" value="Unassembled WGS sequence"/>
</dbReference>
<dbReference type="InterPro" id="IPR027417">
    <property type="entry name" value="P-loop_NTPase"/>
</dbReference>
<evidence type="ECO:0000256" key="3">
    <source>
        <dbReference type="ARBA" id="ARBA00023134"/>
    </source>
</evidence>
<protein>
    <submittedName>
        <fullName evidence="4">Uncharacterized protein</fullName>
    </submittedName>
</protein>
<dbReference type="AlphaFoldDB" id="A0A813WF84"/>
<dbReference type="InterPro" id="IPR003578">
    <property type="entry name" value="Small_GTPase_Rho"/>
</dbReference>
<comment type="similarity">
    <text evidence="1">Belongs to the small GTPase superfamily. Rho family.</text>
</comment>
<proteinExistence type="inferred from homology"/>
<dbReference type="GO" id="GO:0003924">
    <property type="term" value="F:GTPase activity"/>
    <property type="evidence" value="ECO:0007669"/>
    <property type="project" value="InterPro"/>
</dbReference>
<dbReference type="CDD" id="cd00157">
    <property type="entry name" value="Rho"/>
    <property type="match status" value="1"/>
</dbReference>
<evidence type="ECO:0000256" key="2">
    <source>
        <dbReference type="ARBA" id="ARBA00022741"/>
    </source>
</evidence>
<dbReference type="PROSITE" id="PS51420">
    <property type="entry name" value="RHO"/>
    <property type="match status" value="1"/>
</dbReference>
<dbReference type="Gene3D" id="3.40.50.300">
    <property type="entry name" value="P-loop containing nucleotide triphosphate hydrolases"/>
    <property type="match status" value="1"/>
</dbReference>
<keyword evidence="3" id="KW-0342">GTP-binding</keyword>
<dbReference type="SMART" id="SM00174">
    <property type="entry name" value="RHO"/>
    <property type="match status" value="1"/>
</dbReference>
<comment type="caution">
    <text evidence="4">The sequence shown here is derived from an EMBL/GenBank/DDBJ whole genome shotgun (WGS) entry which is preliminary data.</text>
</comment>
<dbReference type="EMBL" id="CAJOBC010000952">
    <property type="protein sequence ID" value="CAF3642196.1"/>
    <property type="molecule type" value="Genomic_DNA"/>
</dbReference>
<dbReference type="Proteomes" id="UP000663829">
    <property type="component" value="Unassembled WGS sequence"/>
</dbReference>
<dbReference type="SMART" id="SM00175">
    <property type="entry name" value="RAB"/>
    <property type="match status" value="1"/>
</dbReference>